<name>A0A5B7HV92_PORTR</name>
<proteinExistence type="predicted"/>
<reference evidence="1 2" key="1">
    <citation type="submission" date="2019-05" db="EMBL/GenBank/DDBJ databases">
        <title>Another draft genome of Portunus trituberculatus and its Hox gene families provides insights of decapod evolution.</title>
        <authorList>
            <person name="Jeong J.-H."/>
            <person name="Song I."/>
            <person name="Kim S."/>
            <person name="Choi T."/>
            <person name="Kim D."/>
            <person name="Ryu S."/>
            <person name="Kim W."/>
        </authorList>
    </citation>
    <scope>NUCLEOTIDE SEQUENCE [LARGE SCALE GENOMIC DNA]</scope>
    <source>
        <tissue evidence="1">Muscle</tissue>
    </source>
</reference>
<sequence>MKGSVRPRLGADTTGAMRCRTPPPCAHNAYFHFTTTAIMIPLNTLLLTTLTSAAPASIQVGRLRGVHCLVYCTRRSEGLSHSSCGSTTGRC</sequence>
<dbReference type="EMBL" id="VSRR010037160">
    <property type="protein sequence ID" value="MPC73616.1"/>
    <property type="molecule type" value="Genomic_DNA"/>
</dbReference>
<accession>A0A5B7HV92</accession>
<dbReference type="Proteomes" id="UP000324222">
    <property type="component" value="Unassembled WGS sequence"/>
</dbReference>
<comment type="caution">
    <text evidence="1">The sequence shown here is derived from an EMBL/GenBank/DDBJ whole genome shotgun (WGS) entry which is preliminary data.</text>
</comment>
<organism evidence="1 2">
    <name type="scientific">Portunus trituberculatus</name>
    <name type="common">Swimming crab</name>
    <name type="synonym">Neptunus trituberculatus</name>
    <dbReference type="NCBI Taxonomy" id="210409"/>
    <lineage>
        <taxon>Eukaryota</taxon>
        <taxon>Metazoa</taxon>
        <taxon>Ecdysozoa</taxon>
        <taxon>Arthropoda</taxon>
        <taxon>Crustacea</taxon>
        <taxon>Multicrustacea</taxon>
        <taxon>Malacostraca</taxon>
        <taxon>Eumalacostraca</taxon>
        <taxon>Eucarida</taxon>
        <taxon>Decapoda</taxon>
        <taxon>Pleocyemata</taxon>
        <taxon>Brachyura</taxon>
        <taxon>Eubrachyura</taxon>
        <taxon>Portunoidea</taxon>
        <taxon>Portunidae</taxon>
        <taxon>Portuninae</taxon>
        <taxon>Portunus</taxon>
    </lineage>
</organism>
<evidence type="ECO:0000313" key="2">
    <source>
        <dbReference type="Proteomes" id="UP000324222"/>
    </source>
</evidence>
<keyword evidence="2" id="KW-1185">Reference proteome</keyword>
<protein>
    <submittedName>
        <fullName evidence="1">Uncharacterized protein</fullName>
    </submittedName>
</protein>
<dbReference type="AlphaFoldDB" id="A0A5B7HV92"/>
<gene>
    <name evidence="1" type="ORF">E2C01_067951</name>
</gene>
<evidence type="ECO:0000313" key="1">
    <source>
        <dbReference type="EMBL" id="MPC73616.1"/>
    </source>
</evidence>